<evidence type="ECO:0000256" key="5">
    <source>
        <dbReference type="ARBA" id="ARBA00022989"/>
    </source>
</evidence>
<organism evidence="8 9">
    <name type="scientific">Oceanospirillum linum</name>
    <dbReference type="NCBI Taxonomy" id="966"/>
    <lineage>
        <taxon>Bacteria</taxon>
        <taxon>Pseudomonadati</taxon>
        <taxon>Pseudomonadota</taxon>
        <taxon>Gammaproteobacteria</taxon>
        <taxon>Oceanospirillales</taxon>
        <taxon>Oceanospirillaceae</taxon>
        <taxon>Oceanospirillum</taxon>
    </lineage>
</organism>
<feature type="transmembrane region" description="Helical" evidence="7">
    <location>
        <begin position="282"/>
        <end position="301"/>
    </location>
</feature>
<dbReference type="NCBIfam" id="TIGR01398">
    <property type="entry name" value="FlhA"/>
    <property type="match status" value="1"/>
</dbReference>
<dbReference type="PANTHER" id="PTHR30161:SF1">
    <property type="entry name" value="FLAGELLAR BIOSYNTHESIS PROTEIN FLHA-RELATED"/>
    <property type="match status" value="1"/>
</dbReference>
<feature type="transmembrane region" description="Helical" evidence="7">
    <location>
        <begin position="67"/>
        <end position="89"/>
    </location>
</feature>
<feature type="transmembrane region" description="Helical" evidence="7">
    <location>
        <begin position="37"/>
        <end position="60"/>
    </location>
</feature>
<dbReference type="InterPro" id="IPR042194">
    <property type="entry name" value="FHIPEP_1"/>
</dbReference>
<feature type="transmembrane region" description="Helical" evidence="7">
    <location>
        <begin position="238"/>
        <end position="262"/>
    </location>
</feature>
<evidence type="ECO:0000256" key="6">
    <source>
        <dbReference type="ARBA" id="ARBA00023136"/>
    </source>
</evidence>
<keyword evidence="5 7" id="KW-1133">Transmembrane helix</keyword>
<dbReference type="InterPro" id="IPR042193">
    <property type="entry name" value="FHIPEP_3"/>
</dbReference>
<feature type="transmembrane region" description="Helical" evidence="7">
    <location>
        <begin position="109"/>
        <end position="136"/>
    </location>
</feature>
<comment type="similarity">
    <text evidence="2 7">Belongs to the FHIPEP (flagella/HR/invasion proteins export pore) family.</text>
</comment>
<dbReference type="PIRSF" id="PIRSF005419">
    <property type="entry name" value="FlhA"/>
    <property type="match status" value="1"/>
</dbReference>
<evidence type="ECO:0000256" key="7">
    <source>
        <dbReference type="RuleBase" id="RU364093"/>
    </source>
</evidence>
<feature type="transmembrane region" description="Helical" evidence="7">
    <location>
        <begin position="12"/>
        <end position="31"/>
    </location>
</feature>
<dbReference type="Gene3D" id="3.40.50.12790">
    <property type="entry name" value="FHIPEP family, domain 4"/>
    <property type="match status" value="1"/>
</dbReference>
<reference evidence="8" key="1">
    <citation type="submission" date="2017-02" db="EMBL/GenBank/DDBJ databases">
        <title>Draft Genome Sequence of the Salt Water Bacterium Oceanospirillum linum ATCC 11336.</title>
        <authorList>
            <person name="Trachtenberg A.M."/>
            <person name="Carney J.G."/>
            <person name="Linnane J.D."/>
            <person name="Rheaume B.A."/>
            <person name="Pitts N.L."/>
            <person name="Mykles D.L."/>
            <person name="Maclea K.S."/>
        </authorList>
    </citation>
    <scope>NUCLEOTIDE SEQUENCE [LARGE SCALE GENOMIC DNA]</scope>
    <source>
        <strain evidence="8">ATCC 11336</strain>
    </source>
</reference>
<dbReference type="RefSeq" id="WP_077243002.1">
    <property type="nucleotide sequence ID" value="NZ_FXTS01000001.1"/>
</dbReference>
<evidence type="ECO:0000256" key="2">
    <source>
        <dbReference type="ARBA" id="ARBA00008835"/>
    </source>
</evidence>
<keyword evidence="7" id="KW-0653">Protein transport</keyword>
<evidence type="ECO:0000313" key="8">
    <source>
        <dbReference type="EMBL" id="OOV88563.1"/>
    </source>
</evidence>
<keyword evidence="7" id="KW-1005">Bacterial flagellum biogenesis</keyword>
<dbReference type="PRINTS" id="PR00949">
    <property type="entry name" value="TYPE3IMAPROT"/>
</dbReference>
<comment type="caution">
    <text evidence="8">The sequence shown here is derived from an EMBL/GenBank/DDBJ whole genome shotgun (WGS) entry which is preliminary data.</text>
</comment>
<dbReference type="AlphaFoldDB" id="A0A1T1HFE8"/>
<keyword evidence="7" id="KW-0813">Transport</keyword>
<evidence type="ECO:0000313" key="9">
    <source>
        <dbReference type="Proteomes" id="UP000190064"/>
    </source>
</evidence>
<keyword evidence="7" id="KW-1006">Bacterial flagellum protein export</keyword>
<keyword evidence="8" id="KW-0282">Flagellum</keyword>
<dbReference type="Pfam" id="PF00771">
    <property type="entry name" value="FHIPEP"/>
    <property type="match status" value="1"/>
</dbReference>
<protein>
    <recommendedName>
        <fullName evidence="7">Flagellar biosynthesis protein FlhA</fullName>
    </recommendedName>
</protein>
<keyword evidence="4 7" id="KW-0812">Transmembrane</keyword>
<dbReference type="InterPro" id="IPR025505">
    <property type="entry name" value="FHIPEP_CS"/>
</dbReference>
<dbReference type="InterPro" id="IPR006301">
    <property type="entry name" value="FlhA"/>
</dbReference>
<dbReference type="InterPro" id="IPR001712">
    <property type="entry name" value="T3SS_FHIPEP"/>
</dbReference>
<dbReference type="PANTHER" id="PTHR30161">
    <property type="entry name" value="FLAGELLAR EXPORT PROTEIN, MEMBRANE FLHA SUBUNIT-RELATED"/>
    <property type="match status" value="1"/>
</dbReference>
<keyword evidence="3 7" id="KW-1003">Cell membrane</keyword>
<feature type="transmembrane region" description="Helical" evidence="7">
    <location>
        <begin position="205"/>
        <end position="226"/>
    </location>
</feature>
<evidence type="ECO:0000256" key="1">
    <source>
        <dbReference type="ARBA" id="ARBA00004651"/>
    </source>
</evidence>
<comment type="function">
    <text evidence="7">Required for formation of the rod structure of the flagellar apparatus. Together with FliI and FliH, may constitute the export apparatus of flagellin.</text>
</comment>
<dbReference type="Gene3D" id="1.10.8.540">
    <property type="entry name" value="FHIPEP family, domain 3"/>
    <property type="match status" value="1"/>
</dbReference>
<dbReference type="GO" id="GO:0044780">
    <property type="term" value="P:bacterial-type flagellum assembly"/>
    <property type="evidence" value="ECO:0007669"/>
    <property type="project" value="InterPro"/>
</dbReference>
<keyword evidence="9" id="KW-1185">Reference proteome</keyword>
<dbReference type="EMBL" id="MTSD02000001">
    <property type="protein sequence ID" value="OOV88563.1"/>
    <property type="molecule type" value="Genomic_DNA"/>
</dbReference>
<evidence type="ECO:0000256" key="4">
    <source>
        <dbReference type="ARBA" id="ARBA00022692"/>
    </source>
</evidence>
<proteinExistence type="inferred from homology"/>
<keyword evidence="8" id="KW-0966">Cell projection</keyword>
<dbReference type="InterPro" id="IPR042196">
    <property type="entry name" value="FHIPEP_4"/>
</dbReference>
<dbReference type="GO" id="GO:0005886">
    <property type="term" value="C:plasma membrane"/>
    <property type="evidence" value="ECO:0007669"/>
    <property type="project" value="UniProtKB-SubCell"/>
</dbReference>
<dbReference type="Proteomes" id="UP000190064">
    <property type="component" value="Unassembled WGS sequence"/>
</dbReference>
<keyword evidence="8" id="KW-0969">Cilium</keyword>
<accession>A0A1T1HFE8</accession>
<dbReference type="GO" id="GO:0009306">
    <property type="term" value="P:protein secretion"/>
    <property type="evidence" value="ECO:0007669"/>
    <property type="project" value="InterPro"/>
</dbReference>
<gene>
    <name evidence="7" type="primary">flhA</name>
    <name evidence="8" type="ORF">BTA35_0203455</name>
</gene>
<sequence>MERTQIIDRLKSLPLTGLGIPVLILVLLGMMTLPVPVLLLDMLFTFNIALSIIILLVAVYSLRPLDFAVFPTILLVATLLRLALNVASTRIVLLNGHEGGDAAGKVIEAFGAVLIGGNYVVGLVVFLILMIINFVVITKGAGRISEVSARFTLDAMPGKQMAIDADLNAGLINQEEAKQRRADVANEADFYGAMDGASKFVRGDAVAGILILVINVIGGLGIGMMQHDLEFSDALEKYVLLTIGDGLVAQIPSLLLSVAAAIMVTRVNSDQSIGQQVGGQMFATPQALTVTAIILTLMGIIPGMPHLAFLGLAAAAGLGAYGIKYYTEKKVAYELASKQKAPDMPLPDEAAVNQKELGWSDVPMIDLLGLEVGYRLIPLVDKNQGGQLLGRIKGIRKKLSQELGFLVPSVHIRDNLELSPTIYRILLKGVVVAEAEVYPDREMAINPGQVFGEISGIEGKDPAFGLDAVWVEAQERDEAQALGYTVVDSSTVIATQLNQIMQNYAHELIGHDDIQHLMDALSSHSPKLAEQLVPDCVSLNQLLKIIQSLLQESVSIRDFRTIAQSLIETAQSTRDIGQMTSAVRIALSRSIVQSICGPSTDLPVITLEPQLEQILLQSVQQAAQSNVDDNLILEPAMAERLQQSLAEVSQQQEMMGNPAVLVVAAPIRQVLARFVRYSAQSVHVLSYQEIPDNKQITIVATVGQQ</sequence>
<evidence type="ECO:0000256" key="3">
    <source>
        <dbReference type="ARBA" id="ARBA00022475"/>
    </source>
</evidence>
<comment type="subcellular location">
    <subcellularLocation>
        <location evidence="1 7">Cell membrane</location>
        <topology evidence="1 7">Multi-pass membrane protein</topology>
    </subcellularLocation>
</comment>
<dbReference type="PROSITE" id="PS00994">
    <property type="entry name" value="FHIPEP"/>
    <property type="match status" value="1"/>
</dbReference>
<dbReference type="Gene3D" id="3.40.30.60">
    <property type="entry name" value="FHIPEP family, domain 1"/>
    <property type="match status" value="1"/>
</dbReference>
<dbReference type="STRING" id="966.BTA35_0203455"/>
<keyword evidence="6 7" id="KW-0472">Membrane</keyword>
<name>A0A1T1HFE8_OCELI</name>